<name>A0A2J6PYF9_9HELO</name>
<keyword evidence="2" id="KW-1185">Reference proteome</keyword>
<dbReference type="CDD" id="cd00303">
    <property type="entry name" value="retropepsin_like"/>
    <property type="match status" value="2"/>
</dbReference>
<dbReference type="AlphaFoldDB" id="A0A2J6PYF9"/>
<gene>
    <name evidence="1" type="ORF">NA56DRAFT_706110</name>
</gene>
<sequence length="366" mass="41037">MRVQCLGLKPTVRESVEYAAATAQKLLNELNRLVLLRMFRDVPYLTSLEQSLFMSNDASAQAFGTQSAFPKASQPQVMNNTRKALRCSIGGSTCFARPDSRSDRDIITETFAADNGILVQRGEADKSIFKLGSGKLIQSVGRALVPLRIFGDSQSTENRWFDVIAKCPVPLILGLDFIRKFKLFTQNKHLLVDCPYNFGNLPVLKWIGSPRERINFVADGRSLVAGADTGSDLDLMSLQCARRRGFKIDTSESTRNRVMLADETIVETIGQVCISSVQLSHFDSFEMSFHVLPGLPCDVIFGEEFLEQMDAGTVLEPWAQRILLGSEYKVEKGGFERGFLDTASFNYCAYLVFFWGWGERDHFPYN</sequence>
<dbReference type="Gene3D" id="2.40.70.10">
    <property type="entry name" value="Acid Proteases"/>
    <property type="match status" value="2"/>
</dbReference>
<reference evidence="1 2" key="1">
    <citation type="submission" date="2016-05" db="EMBL/GenBank/DDBJ databases">
        <title>A degradative enzymes factory behind the ericoid mycorrhizal symbiosis.</title>
        <authorList>
            <consortium name="DOE Joint Genome Institute"/>
            <person name="Martino E."/>
            <person name="Morin E."/>
            <person name="Grelet G."/>
            <person name="Kuo A."/>
            <person name="Kohler A."/>
            <person name="Daghino S."/>
            <person name="Barry K."/>
            <person name="Choi C."/>
            <person name="Cichocki N."/>
            <person name="Clum A."/>
            <person name="Copeland A."/>
            <person name="Hainaut M."/>
            <person name="Haridas S."/>
            <person name="Labutti K."/>
            <person name="Lindquist E."/>
            <person name="Lipzen A."/>
            <person name="Khouja H.-R."/>
            <person name="Murat C."/>
            <person name="Ohm R."/>
            <person name="Olson A."/>
            <person name="Spatafora J."/>
            <person name="Veneault-Fourrey C."/>
            <person name="Henrissat B."/>
            <person name="Grigoriev I."/>
            <person name="Martin F."/>
            <person name="Perotto S."/>
        </authorList>
    </citation>
    <scope>NUCLEOTIDE SEQUENCE [LARGE SCALE GENOMIC DNA]</scope>
    <source>
        <strain evidence="1 2">UAMH 7357</strain>
    </source>
</reference>
<accession>A0A2J6PYF9</accession>
<protein>
    <submittedName>
        <fullName evidence="1">Uncharacterized protein</fullName>
    </submittedName>
</protein>
<dbReference type="OrthoDB" id="6079484at2759"/>
<organism evidence="1 2">
    <name type="scientific">Hyaloscypha hepaticicola</name>
    <dbReference type="NCBI Taxonomy" id="2082293"/>
    <lineage>
        <taxon>Eukaryota</taxon>
        <taxon>Fungi</taxon>
        <taxon>Dikarya</taxon>
        <taxon>Ascomycota</taxon>
        <taxon>Pezizomycotina</taxon>
        <taxon>Leotiomycetes</taxon>
        <taxon>Helotiales</taxon>
        <taxon>Hyaloscyphaceae</taxon>
        <taxon>Hyaloscypha</taxon>
    </lineage>
</organism>
<dbReference type="InterPro" id="IPR021109">
    <property type="entry name" value="Peptidase_aspartic_dom_sf"/>
</dbReference>
<evidence type="ECO:0000313" key="1">
    <source>
        <dbReference type="EMBL" id="PMD19057.1"/>
    </source>
</evidence>
<evidence type="ECO:0000313" key="2">
    <source>
        <dbReference type="Proteomes" id="UP000235672"/>
    </source>
</evidence>
<dbReference type="STRING" id="1745343.A0A2J6PYF9"/>
<dbReference type="Proteomes" id="UP000235672">
    <property type="component" value="Unassembled WGS sequence"/>
</dbReference>
<proteinExistence type="predicted"/>
<dbReference type="EMBL" id="KZ613491">
    <property type="protein sequence ID" value="PMD19057.1"/>
    <property type="molecule type" value="Genomic_DNA"/>
</dbReference>